<dbReference type="Proteomes" id="UP001432146">
    <property type="component" value="Unassembled WGS sequence"/>
</dbReference>
<name>A0AAW0ZZE9_9HYME</name>
<protein>
    <submittedName>
        <fullName evidence="2">Uncharacterized protein</fullName>
    </submittedName>
</protein>
<reference evidence="2 3" key="1">
    <citation type="submission" date="2024-05" db="EMBL/GenBank/DDBJ databases">
        <title>The nuclear and mitochondrial genome assemblies of Tetragonisca angustula (Apidae: Meliponini), a tiny yet remarkable pollinator in the Neotropics.</title>
        <authorList>
            <person name="Ferrari R."/>
            <person name="Ricardo P.C."/>
            <person name="Dias F.C."/>
            <person name="Araujo N.S."/>
            <person name="Soares D.O."/>
            <person name="Zhou Q.-S."/>
            <person name="Zhu C.-D."/>
            <person name="Coutinho L."/>
            <person name="Airas M.C."/>
            <person name="Batista T.M."/>
        </authorList>
    </citation>
    <scope>NUCLEOTIDE SEQUENCE [LARGE SCALE GENOMIC DNA]</scope>
    <source>
        <strain evidence="2">ASF017062</strain>
        <tissue evidence="2">Abdomen</tissue>
    </source>
</reference>
<evidence type="ECO:0000313" key="3">
    <source>
        <dbReference type="Proteomes" id="UP001432146"/>
    </source>
</evidence>
<gene>
    <name evidence="2" type="ORF">QLX08_005177</name>
</gene>
<dbReference type="EMBL" id="JAWNGG020000085">
    <property type="protein sequence ID" value="KAK9303004.1"/>
    <property type="molecule type" value="Genomic_DNA"/>
</dbReference>
<comment type="caution">
    <text evidence="2">The sequence shown here is derived from an EMBL/GenBank/DDBJ whole genome shotgun (WGS) entry which is preliminary data.</text>
</comment>
<sequence>MDEGVAESDTNITPILGRVDNYVGWTKATGVYAAIPHARAWTMALYAADAARIRNRVGPPLGTCVGKHPHVSAHATRKETRTFPPTHLEEV</sequence>
<keyword evidence="3" id="KW-1185">Reference proteome</keyword>
<dbReference type="AlphaFoldDB" id="A0AAW0ZZE9"/>
<feature type="compositionally biased region" description="Basic and acidic residues" evidence="1">
    <location>
        <begin position="76"/>
        <end position="91"/>
    </location>
</feature>
<feature type="region of interest" description="Disordered" evidence="1">
    <location>
        <begin position="67"/>
        <end position="91"/>
    </location>
</feature>
<evidence type="ECO:0000313" key="2">
    <source>
        <dbReference type="EMBL" id="KAK9303004.1"/>
    </source>
</evidence>
<evidence type="ECO:0000256" key="1">
    <source>
        <dbReference type="SAM" id="MobiDB-lite"/>
    </source>
</evidence>
<accession>A0AAW0ZZE9</accession>
<organism evidence="2 3">
    <name type="scientific">Tetragonisca angustula</name>
    <dbReference type="NCBI Taxonomy" id="166442"/>
    <lineage>
        <taxon>Eukaryota</taxon>
        <taxon>Metazoa</taxon>
        <taxon>Ecdysozoa</taxon>
        <taxon>Arthropoda</taxon>
        <taxon>Hexapoda</taxon>
        <taxon>Insecta</taxon>
        <taxon>Pterygota</taxon>
        <taxon>Neoptera</taxon>
        <taxon>Endopterygota</taxon>
        <taxon>Hymenoptera</taxon>
        <taxon>Apocrita</taxon>
        <taxon>Aculeata</taxon>
        <taxon>Apoidea</taxon>
        <taxon>Anthophila</taxon>
        <taxon>Apidae</taxon>
        <taxon>Tetragonisca</taxon>
    </lineage>
</organism>
<proteinExistence type="predicted"/>